<evidence type="ECO:0000256" key="5">
    <source>
        <dbReference type="ARBA" id="ARBA00022519"/>
    </source>
</evidence>
<feature type="transmembrane region" description="Helical" evidence="12">
    <location>
        <begin position="189"/>
        <end position="210"/>
    </location>
</feature>
<evidence type="ECO:0000313" key="15">
    <source>
        <dbReference type="Proteomes" id="UP000250086"/>
    </source>
</evidence>
<dbReference type="InterPro" id="IPR006153">
    <property type="entry name" value="Cation/H_exchanger_TM"/>
</dbReference>
<dbReference type="GO" id="GO:1902600">
    <property type="term" value="P:proton transmembrane transport"/>
    <property type="evidence" value="ECO:0007669"/>
    <property type="project" value="InterPro"/>
</dbReference>
<dbReference type="GO" id="GO:0008324">
    <property type="term" value="F:monoatomic cation transmembrane transporter activity"/>
    <property type="evidence" value="ECO:0007669"/>
    <property type="project" value="InterPro"/>
</dbReference>
<reference evidence="14 15" key="1">
    <citation type="submission" date="2018-06" db="EMBL/GenBank/DDBJ databases">
        <authorList>
            <consortium name="Pathogen Informatics"/>
            <person name="Doyle S."/>
        </authorList>
    </citation>
    <scope>NUCLEOTIDE SEQUENCE [LARGE SCALE GENOMIC DNA]</scope>
    <source>
        <strain evidence="14 15">NCTC13093</strain>
    </source>
</reference>
<evidence type="ECO:0000256" key="10">
    <source>
        <dbReference type="ARBA" id="ARBA00023065"/>
    </source>
</evidence>
<dbReference type="Gene3D" id="3.30.70.1450">
    <property type="entry name" value="Regulator of K+ conductance, C-terminal domain"/>
    <property type="match status" value="1"/>
</dbReference>
<organism evidence="14 15">
    <name type="scientific">Anaerobiospirillum thomasii</name>
    <dbReference type="NCBI Taxonomy" id="179995"/>
    <lineage>
        <taxon>Bacteria</taxon>
        <taxon>Pseudomonadati</taxon>
        <taxon>Pseudomonadota</taxon>
        <taxon>Gammaproteobacteria</taxon>
        <taxon>Aeromonadales</taxon>
        <taxon>Succinivibrionaceae</taxon>
        <taxon>Anaerobiospirillum</taxon>
    </lineage>
</organism>
<dbReference type="PROSITE" id="PS51202">
    <property type="entry name" value="RCK_C"/>
    <property type="match status" value="1"/>
</dbReference>
<evidence type="ECO:0000256" key="4">
    <source>
        <dbReference type="ARBA" id="ARBA00022475"/>
    </source>
</evidence>
<dbReference type="PANTHER" id="PTHR32507:SF7">
    <property type="entry name" value="K(+)_H(+) ANTIPORTER NHAP2"/>
    <property type="match status" value="1"/>
</dbReference>
<dbReference type="InterPro" id="IPR036721">
    <property type="entry name" value="RCK_C_sf"/>
</dbReference>
<dbReference type="InterPro" id="IPR016169">
    <property type="entry name" value="FAD-bd_PCMH_sub2"/>
</dbReference>
<evidence type="ECO:0000256" key="6">
    <source>
        <dbReference type="ARBA" id="ARBA00022538"/>
    </source>
</evidence>
<evidence type="ECO:0000256" key="1">
    <source>
        <dbReference type="ARBA" id="ARBA00004651"/>
    </source>
</evidence>
<evidence type="ECO:0000256" key="11">
    <source>
        <dbReference type="ARBA" id="ARBA00023136"/>
    </source>
</evidence>
<gene>
    <name evidence="14" type="ORF">NCTC13093_01188</name>
</gene>
<dbReference type="InterPro" id="IPR005170">
    <property type="entry name" value="Transptr-assoc_dom"/>
</dbReference>
<dbReference type="SUPFAM" id="SSF56176">
    <property type="entry name" value="FAD-binding/transporter-associated domain-like"/>
    <property type="match status" value="1"/>
</dbReference>
<feature type="transmembrane region" description="Helical" evidence="12">
    <location>
        <begin position="94"/>
        <end position="115"/>
    </location>
</feature>
<dbReference type="SMART" id="SM01091">
    <property type="entry name" value="CorC_HlyC"/>
    <property type="match status" value="1"/>
</dbReference>
<evidence type="ECO:0000256" key="9">
    <source>
        <dbReference type="ARBA" id="ARBA00022989"/>
    </source>
</evidence>
<evidence type="ECO:0000313" key="14">
    <source>
        <dbReference type="EMBL" id="SPT69802.1"/>
    </source>
</evidence>
<dbReference type="Pfam" id="PF00999">
    <property type="entry name" value="Na_H_Exchanger"/>
    <property type="match status" value="1"/>
</dbReference>
<accession>A0A2X0WTE4</accession>
<keyword evidence="5" id="KW-0997">Cell inner membrane</keyword>
<keyword evidence="8" id="KW-0630">Potassium</keyword>
<keyword evidence="15" id="KW-1185">Reference proteome</keyword>
<dbReference type="GO" id="GO:0015297">
    <property type="term" value="F:antiporter activity"/>
    <property type="evidence" value="ECO:0007669"/>
    <property type="project" value="UniProtKB-KW"/>
</dbReference>
<dbReference type="GO" id="GO:0006813">
    <property type="term" value="P:potassium ion transport"/>
    <property type="evidence" value="ECO:0007669"/>
    <property type="project" value="UniProtKB-KW"/>
</dbReference>
<feature type="transmembrane region" description="Helical" evidence="12">
    <location>
        <begin position="62"/>
        <end position="82"/>
    </location>
</feature>
<protein>
    <submittedName>
        <fullName evidence="14">Potassium/proton antiporter</fullName>
    </submittedName>
</protein>
<dbReference type="PANTHER" id="PTHR32507">
    <property type="entry name" value="NA(+)/H(+) ANTIPORTER 1"/>
    <property type="match status" value="1"/>
</dbReference>
<dbReference type="GO" id="GO:0050660">
    <property type="term" value="F:flavin adenine dinucleotide binding"/>
    <property type="evidence" value="ECO:0007669"/>
    <property type="project" value="InterPro"/>
</dbReference>
<feature type="transmembrane region" description="Helical" evidence="12">
    <location>
        <begin position="300"/>
        <end position="324"/>
    </location>
</feature>
<evidence type="ECO:0000256" key="8">
    <source>
        <dbReference type="ARBA" id="ARBA00022958"/>
    </source>
</evidence>
<evidence type="ECO:0000259" key="13">
    <source>
        <dbReference type="PROSITE" id="PS51202"/>
    </source>
</evidence>
<comment type="subcellular location">
    <subcellularLocation>
        <location evidence="1">Cell membrane</location>
        <topology evidence="1">Multi-pass membrane protein</topology>
    </subcellularLocation>
</comment>
<dbReference type="NCBIfam" id="NF003716">
    <property type="entry name" value="PRK05326.1-3"/>
    <property type="match status" value="1"/>
</dbReference>
<dbReference type="InterPro" id="IPR038770">
    <property type="entry name" value="Na+/solute_symporter_sf"/>
</dbReference>
<keyword evidence="4" id="KW-1003">Cell membrane</keyword>
<dbReference type="InterPro" id="IPR006037">
    <property type="entry name" value="RCK_C"/>
</dbReference>
<dbReference type="NCBIfam" id="NF003714">
    <property type="entry name" value="PRK05326.1-1"/>
    <property type="match status" value="1"/>
</dbReference>
<feature type="transmembrane region" description="Helical" evidence="12">
    <location>
        <begin position="35"/>
        <end position="56"/>
    </location>
</feature>
<name>A0A2X0WTE4_9GAMM</name>
<keyword evidence="11 12" id="KW-0472">Membrane</keyword>
<dbReference type="Gene3D" id="1.20.1530.20">
    <property type="match status" value="1"/>
</dbReference>
<dbReference type="AlphaFoldDB" id="A0A2X0WTE4"/>
<evidence type="ECO:0000256" key="12">
    <source>
        <dbReference type="SAM" id="Phobius"/>
    </source>
</evidence>
<feature type="transmembrane region" description="Helical" evidence="12">
    <location>
        <begin position="6"/>
        <end position="23"/>
    </location>
</feature>
<keyword evidence="7 12" id="KW-0812">Transmembrane</keyword>
<dbReference type="NCBIfam" id="NF003715">
    <property type="entry name" value="PRK05326.1-2"/>
    <property type="match status" value="1"/>
</dbReference>
<dbReference type="Pfam" id="PF03471">
    <property type="entry name" value="CorC_HlyC"/>
    <property type="match status" value="1"/>
</dbReference>
<feature type="transmembrane region" description="Helical" evidence="12">
    <location>
        <begin position="367"/>
        <end position="390"/>
    </location>
</feature>
<feature type="domain" description="RCK C-terminal" evidence="13">
    <location>
        <begin position="407"/>
        <end position="487"/>
    </location>
</feature>
<dbReference type="OrthoDB" id="570124at2"/>
<dbReference type="GO" id="GO:0005886">
    <property type="term" value="C:plasma membrane"/>
    <property type="evidence" value="ECO:0007669"/>
    <property type="project" value="UniProtKB-SubCell"/>
</dbReference>
<evidence type="ECO:0000256" key="7">
    <source>
        <dbReference type="ARBA" id="ARBA00022692"/>
    </source>
</evidence>
<keyword evidence="9 12" id="KW-1133">Transmembrane helix</keyword>
<keyword evidence="6" id="KW-0633">Potassium transport</keyword>
<sequence>MESFDINYVFFIGGTLLTIAVLASKLSSFFGAPILLLFLAIGMLTGEDGPFIKIIYNDYSSAFFISNLMLAIILLDGGLRTNVKMFRSVASESLLLATAGVIVTSGITGLAAYLFFDLSLIESLLIGAIVGSTDAAAVFSLLGDGGVHLKEKVSSTLQIESATNDPMAILLTTVLLAFVTGDVTSPVDIVLFFISQFGLGIILGVIFGLFGRFVIASIHLSSGLYTLLALGLGLVGFAITASLNGSGFLAIFIYGMFIGNQNIRPLSYMLPVGEGLTWLAQITLFLMLGLLVTPHQMLPYLVPGVAVAFVLAFVARPLAVFLCIKPFFKKYSIKDLSFISWVGLRGSVPIVLSIYPVMAGANDAQLFFNVAFIVVLFSLSLQGATLLPVAKIFKIYAPASVSPINKSQVGVMLSDDFELYSYNVKRESLDGVKLRNIRFPKRTQIAAVFRDGHMLKATGDTKLVNDDIVSIIGSPADEMLLNSVFSRDQNQKTPKLYKGDTILNGKMTMSEIAKTYNIEITSFEQTMNLSEFMTYHIGGFPQVGDVLGLINVKLTVVEMTGDSVERVGLDHYT</sequence>
<keyword evidence="3" id="KW-0050">Antiport</keyword>
<proteinExistence type="predicted"/>
<keyword evidence="10" id="KW-0406">Ion transport</keyword>
<dbReference type="RefSeq" id="WP_113743941.1">
    <property type="nucleotide sequence ID" value="NZ_UAPU01000007.1"/>
</dbReference>
<dbReference type="EMBL" id="UAPV01000001">
    <property type="protein sequence ID" value="SPT69802.1"/>
    <property type="molecule type" value="Genomic_DNA"/>
</dbReference>
<feature type="transmembrane region" description="Helical" evidence="12">
    <location>
        <begin position="245"/>
        <end position="263"/>
    </location>
</feature>
<evidence type="ECO:0000256" key="3">
    <source>
        <dbReference type="ARBA" id="ARBA00022449"/>
    </source>
</evidence>
<dbReference type="Proteomes" id="UP000250086">
    <property type="component" value="Unassembled WGS sequence"/>
</dbReference>
<feature type="transmembrane region" description="Helical" evidence="12">
    <location>
        <begin position="222"/>
        <end position="239"/>
    </location>
</feature>
<keyword evidence="2" id="KW-0813">Transport</keyword>
<feature type="transmembrane region" description="Helical" evidence="12">
    <location>
        <begin position="275"/>
        <end position="294"/>
    </location>
</feature>
<evidence type="ECO:0000256" key="2">
    <source>
        <dbReference type="ARBA" id="ARBA00022448"/>
    </source>
</evidence>
<feature type="transmembrane region" description="Helical" evidence="12">
    <location>
        <begin position="121"/>
        <end position="142"/>
    </location>
</feature>
<dbReference type="SUPFAM" id="SSF116726">
    <property type="entry name" value="TrkA C-terminal domain-like"/>
    <property type="match status" value="1"/>
</dbReference>
<feature type="transmembrane region" description="Helical" evidence="12">
    <location>
        <begin position="336"/>
        <end position="355"/>
    </location>
</feature>
<dbReference type="Gene3D" id="3.30.465.10">
    <property type="match status" value="1"/>
</dbReference>
<dbReference type="InterPro" id="IPR036318">
    <property type="entry name" value="FAD-bd_PCMH-like_sf"/>
</dbReference>
<dbReference type="Pfam" id="PF02080">
    <property type="entry name" value="TrkA_C"/>
    <property type="match status" value="1"/>
</dbReference>